<evidence type="ECO:0000256" key="4">
    <source>
        <dbReference type="ARBA" id="ARBA00022695"/>
    </source>
</evidence>
<dbReference type="InterPro" id="IPR052038">
    <property type="entry name" value="Type-VII_TA_antitoxin"/>
</dbReference>
<keyword evidence="8" id="KW-0460">Magnesium</keyword>
<evidence type="ECO:0000259" key="10">
    <source>
        <dbReference type="Pfam" id="PF01909"/>
    </source>
</evidence>
<dbReference type="RefSeq" id="WP_169362696.1">
    <property type="nucleotide sequence ID" value="NZ_JAAVJL010000001.1"/>
</dbReference>
<accession>A0ABX1LQA7</accession>
<evidence type="ECO:0000256" key="3">
    <source>
        <dbReference type="ARBA" id="ARBA00022679"/>
    </source>
</evidence>
<protein>
    <submittedName>
        <fullName evidence="11">Nucleotidyltransferase family protein</fullName>
    </submittedName>
</protein>
<evidence type="ECO:0000313" key="12">
    <source>
        <dbReference type="Proteomes" id="UP000738376"/>
    </source>
</evidence>
<evidence type="ECO:0000256" key="6">
    <source>
        <dbReference type="ARBA" id="ARBA00022741"/>
    </source>
</evidence>
<keyword evidence="7" id="KW-0067">ATP-binding</keyword>
<keyword evidence="4" id="KW-0548">Nucleotidyltransferase</keyword>
<gene>
    <name evidence="11" type="ORF">HC246_06640</name>
</gene>
<name>A0ABX1LQA7_9CYAN</name>
<dbReference type="Gene3D" id="3.30.460.10">
    <property type="entry name" value="Beta Polymerase, domain 2"/>
    <property type="match status" value="1"/>
</dbReference>
<feature type="domain" description="Polymerase nucleotidyl transferase" evidence="10">
    <location>
        <begin position="14"/>
        <end position="89"/>
    </location>
</feature>
<dbReference type="SUPFAM" id="SSF81301">
    <property type="entry name" value="Nucleotidyltransferase"/>
    <property type="match status" value="1"/>
</dbReference>
<dbReference type="InterPro" id="IPR002934">
    <property type="entry name" value="Polymerase_NTP_transf_dom"/>
</dbReference>
<evidence type="ECO:0000256" key="2">
    <source>
        <dbReference type="ARBA" id="ARBA00022649"/>
    </source>
</evidence>
<comment type="similarity">
    <text evidence="9">Belongs to the MntA antitoxin family.</text>
</comment>
<keyword evidence="12" id="KW-1185">Reference proteome</keyword>
<comment type="caution">
    <text evidence="11">The sequence shown here is derived from an EMBL/GenBank/DDBJ whole genome shotgun (WGS) entry which is preliminary data.</text>
</comment>
<dbReference type="PANTHER" id="PTHR33571:SF14">
    <property type="entry name" value="PROTEIN ADENYLYLTRANSFERASE MJ0435-RELATED"/>
    <property type="match status" value="1"/>
</dbReference>
<evidence type="ECO:0000313" key="11">
    <source>
        <dbReference type="EMBL" id="NMF57700.1"/>
    </source>
</evidence>
<keyword evidence="5" id="KW-0479">Metal-binding</keyword>
<dbReference type="CDD" id="cd05403">
    <property type="entry name" value="NT_KNTase_like"/>
    <property type="match status" value="1"/>
</dbReference>
<evidence type="ECO:0000256" key="7">
    <source>
        <dbReference type="ARBA" id="ARBA00022840"/>
    </source>
</evidence>
<evidence type="ECO:0000256" key="1">
    <source>
        <dbReference type="ARBA" id="ARBA00001946"/>
    </source>
</evidence>
<keyword evidence="6" id="KW-0547">Nucleotide-binding</keyword>
<dbReference type="Proteomes" id="UP000738376">
    <property type="component" value="Unassembled WGS sequence"/>
</dbReference>
<keyword evidence="2" id="KW-1277">Toxin-antitoxin system</keyword>
<keyword evidence="3" id="KW-0808">Transferase</keyword>
<proteinExistence type="inferred from homology"/>
<dbReference type="InterPro" id="IPR043519">
    <property type="entry name" value="NT_sf"/>
</dbReference>
<dbReference type="PANTHER" id="PTHR33571">
    <property type="entry name" value="SSL8005 PROTEIN"/>
    <property type="match status" value="1"/>
</dbReference>
<reference evidence="11 12" key="1">
    <citation type="submission" date="2020-03" db="EMBL/GenBank/DDBJ databases">
        <title>Draft Genome Sequence of 2-Methylisoborneol Producing Pseudanabaena yagii Strain GIHE-NHR1 Isolated from North Han River in South Korea.</title>
        <authorList>
            <person name="Jeong J."/>
        </authorList>
    </citation>
    <scope>NUCLEOTIDE SEQUENCE [LARGE SCALE GENOMIC DNA]</scope>
    <source>
        <strain evidence="11 12">GIHE-NHR1</strain>
    </source>
</reference>
<comment type="cofactor">
    <cofactor evidence="1">
        <name>Mg(2+)</name>
        <dbReference type="ChEBI" id="CHEBI:18420"/>
    </cofactor>
</comment>
<dbReference type="Pfam" id="PF01909">
    <property type="entry name" value="NTP_transf_2"/>
    <property type="match status" value="1"/>
</dbReference>
<dbReference type="EMBL" id="JAAVJL010000001">
    <property type="protein sequence ID" value="NMF57700.1"/>
    <property type="molecule type" value="Genomic_DNA"/>
</dbReference>
<evidence type="ECO:0000256" key="5">
    <source>
        <dbReference type="ARBA" id="ARBA00022723"/>
    </source>
</evidence>
<evidence type="ECO:0000256" key="9">
    <source>
        <dbReference type="ARBA" id="ARBA00038276"/>
    </source>
</evidence>
<evidence type="ECO:0000256" key="8">
    <source>
        <dbReference type="ARBA" id="ARBA00022842"/>
    </source>
</evidence>
<sequence>MSNILRRSEVLRIIDEHKEELQKLGVRSLDLFGSVARDEAHLGSDVDVLVDLSRPTGLFGFIKIKLYLEDILHCDVDLGTIDSLREHLREPVLKEIFHAF</sequence>
<organism evidence="11 12">
    <name type="scientific">Pseudanabaena yagii GIHE-NHR1</name>
    <dbReference type="NCBI Taxonomy" id="2722753"/>
    <lineage>
        <taxon>Bacteria</taxon>
        <taxon>Bacillati</taxon>
        <taxon>Cyanobacteriota</taxon>
        <taxon>Cyanophyceae</taxon>
        <taxon>Pseudanabaenales</taxon>
        <taxon>Pseudanabaenaceae</taxon>
        <taxon>Pseudanabaena</taxon>
        <taxon>Pseudanabaena yagii</taxon>
    </lineage>
</organism>